<keyword evidence="1" id="KW-1133">Transmembrane helix</keyword>
<protein>
    <submittedName>
        <fullName evidence="2">Uncharacterized protein</fullName>
    </submittedName>
</protein>
<feature type="transmembrane region" description="Helical" evidence="1">
    <location>
        <begin position="230"/>
        <end position="250"/>
    </location>
</feature>
<comment type="caution">
    <text evidence="2">The sequence shown here is derived from an EMBL/GenBank/DDBJ whole genome shotgun (WGS) entry which is preliminary data.</text>
</comment>
<dbReference type="AlphaFoldDB" id="A0A1V2IIG0"/>
<dbReference type="Proteomes" id="UP000188929">
    <property type="component" value="Unassembled WGS sequence"/>
</dbReference>
<dbReference type="EMBL" id="MOMC01000008">
    <property type="protein sequence ID" value="ONH32815.1"/>
    <property type="molecule type" value="Genomic_DNA"/>
</dbReference>
<reference evidence="3" key="1">
    <citation type="submission" date="2016-10" db="EMBL/GenBank/DDBJ databases">
        <title>Frankia sp. NRRL B-16386 Genome sequencing.</title>
        <authorList>
            <person name="Ghodhbane-Gtari F."/>
            <person name="Swanson E."/>
            <person name="Gueddou A."/>
            <person name="Hezbri K."/>
            <person name="Ktari K."/>
            <person name="Nouioui I."/>
            <person name="Morris K."/>
            <person name="Simpson S."/>
            <person name="Abebe-Akele F."/>
            <person name="Thomas K."/>
            <person name="Gtari M."/>
            <person name="Tisa L.S."/>
        </authorList>
    </citation>
    <scope>NUCLEOTIDE SEQUENCE [LARGE SCALE GENOMIC DNA]</scope>
    <source>
        <strain evidence="3">NRRL B-16386</strain>
    </source>
</reference>
<feature type="transmembrane region" description="Helical" evidence="1">
    <location>
        <begin position="166"/>
        <end position="186"/>
    </location>
</feature>
<accession>A0A1V2IIG0</accession>
<keyword evidence="3" id="KW-1185">Reference proteome</keyword>
<feature type="transmembrane region" description="Helical" evidence="1">
    <location>
        <begin position="112"/>
        <end position="131"/>
    </location>
</feature>
<sequence>MSWRPVLALLLVAPYLGEVLSTATPPIELLLPWNLAFFAALYGCGALLCREMAHRWGLGLPGLALLGAAYGVYEEALVDRFWFDPGYAQDAGVDGYAEVWHTNLLVAAQLTAFHSAVSVCSSVLVVTWLFPGDRDRAWVRPRGLVIAGVAMLLALLLVYEEFVRPPLGPTLVALAVGILLVVAARLSRRPPPRLARPSSRRPRTRLLGVAAFVCTGAYFMLIYAAPSTGLPWPVGLAVVLVPLGIGVLTMRRWATTGPLGRDGLAVVTGILGFFIALDALVGLGGRYDLTASAVLSALALAWLRRRVRTQARAAAEHGSALEPH</sequence>
<dbReference type="STRING" id="1834516.BL253_03545"/>
<dbReference type="RefSeq" id="WP_076813523.1">
    <property type="nucleotide sequence ID" value="NZ_MOMC01000008.1"/>
</dbReference>
<feature type="transmembrane region" description="Helical" evidence="1">
    <location>
        <begin position="262"/>
        <end position="281"/>
    </location>
</feature>
<evidence type="ECO:0000313" key="3">
    <source>
        <dbReference type="Proteomes" id="UP000188929"/>
    </source>
</evidence>
<feature type="transmembrane region" description="Helical" evidence="1">
    <location>
        <begin position="56"/>
        <end position="73"/>
    </location>
</feature>
<dbReference type="OrthoDB" id="8478704at2"/>
<keyword evidence="1" id="KW-0812">Transmembrane</keyword>
<name>A0A1V2IIG0_9ACTN</name>
<organism evidence="2 3">
    <name type="scientific">Pseudofrankia asymbiotica</name>
    <dbReference type="NCBI Taxonomy" id="1834516"/>
    <lineage>
        <taxon>Bacteria</taxon>
        <taxon>Bacillati</taxon>
        <taxon>Actinomycetota</taxon>
        <taxon>Actinomycetes</taxon>
        <taxon>Frankiales</taxon>
        <taxon>Frankiaceae</taxon>
        <taxon>Pseudofrankia</taxon>
    </lineage>
</organism>
<feature type="transmembrane region" description="Helical" evidence="1">
    <location>
        <begin position="31"/>
        <end position="49"/>
    </location>
</feature>
<evidence type="ECO:0000313" key="2">
    <source>
        <dbReference type="EMBL" id="ONH32815.1"/>
    </source>
</evidence>
<feature type="transmembrane region" description="Helical" evidence="1">
    <location>
        <begin position="143"/>
        <end position="160"/>
    </location>
</feature>
<feature type="transmembrane region" description="Helical" evidence="1">
    <location>
        <begin position="287"/>
        <end position="303"/>
    </location>
</feature>
<proteinExistence type="predicted"/>
<feature type="transmembrane region" description="Helical" evidence="1">
    <location>
        <begin position="206"/>
        <end position="224"/>
    </location>
</feature>
<evidence type="ECO:0000256" key="1">
    <source>
        <dbReference type="SAM" id="Phobius"/>
    </source>
</evidence>
<gene>
    <name evidence="2" type="ORF">BL253_03545</name>
</gene>
<keyword evidence="1" id="KW-0472">Membrane</keyword>